<keyword evidence="8" id="KW-0472">Membrane</keyword>
<keyword evidence="5" id="KW-0418">Kinase</keyword>
<sequence length="272" mass="28741">MKRFHLSLRFKLTAIVAGVMSVCCLLLTAVSLSTSAHMMEALPLTEPALVGADGSVIESDGAACEPAVIASAAHSTFRVQNLAAMVLVILAGSAAAYLLVRLGENLERLNTLVEQLLQLCSNRAPAFCRRVDLGRIAREAAGELGGFGAEMQVEGEAFADGSPELYRQLVLNLLGNAVKYGGGQVRVRLENSDGFAVLRVEDNGPGIPPEAAERVFEPFFRADRSRSREVGGNGLGLAIVRRIARQYGGTAQAGPSALGGACFTVRLPFDGR</sequence>
<protein>
    <recommendedName>
        <fullName evidence="2">histidine kinase</fullName>
        <ecNumber evidence="2">2.7.13.3</ecNumber>
    </recommendedName>
</protein>
<accession>A0A9D2E635</accession>
<dbReference type="Pfam" id="PF02518">
    <property type="entry name" value="HATPase_c"/>
    <property type="match status" value="1"/>
</dbReference>
<dbReference type="CDD" id="cd00075">
    <property type="entry name" value="HATPase"/>
    <property type="match status" value="1"/>
</dbReference>
<dbReference type="PROSITE" id="PS50109">
    <property type="entry name" value="HIS_KIN"/>
    <property type="match status" value="1"/>
</dbReference>
<feature type="domain" description="Histidine kinase" evidence="9">
    <location>
        <begin position="104"/>
        <end position="271"/>
    </location>
</feature>
<dbReference type="Gene3D" id="3.30.565.10">
    <property type="entry name" value="Histidine kinase-like ATPase, C-terminal domain"/>
    <property type="match status" value="1"/>
</dbReference>
<name>A0A9D2E635_9FIRM</name>
<gene>
    <name evidence="10" type="ORF">H9813_09460</name>
</gene>
<evidence type="ECO:0000256" key="2">
    <source>
        <dbReference type="ARBA" id="ARBA00012438"/>
    </source>
</evidence>
<dbReference type="PANTHER" id="PTHR44936:SF10">
    <property type="entry name" value="SENSOR PROTEIN RSTB"/>
    <property type="match status" value="1"/>
</dbReference>
<keyword evidence="4" id="KW-0547">Nucleotide-binding</keyword>
<keyword evidence="6" id="KW-0067">ATP-binding</keyword>
<dbReference type="SUPFAM" id="SSF55874">
    <property type="entry name" value="ATPase domain of HSP90 chaperone/DNA topoisomerase II/histidine kinase"/>
    <property type="match status" value="1"/>
</dbReference>
<evidence type="ECO:0000313" key="11">
    <source>
        <dbReference type="Proteomes" id="UP000824035"/>
    </source>
</evidence>
<dbReference type="EC" id="2.7.13.3" evidence="2"/>
<dbReference type="SMART" id="SM00387">
    <property type="entry name" value="HATPase_c"/>
    <property type="match status" value="1"/>
</dbReference>
<evidence type="ECO:0000256" key="5">
    <source>
        <dbReference type="ARBA" id="ARBA00022777"/>
    </source>
</evidence>
<comment type="caution">
    <text evidence="10">The sequence shown here is derived from an EMBL/GenBank/DDBJ whole genome shotgun (WGS) entry which is preliminary data.</text>
</comment>
<evidence type="ECO:0000259" key="9">
    <source>
        <dbReference type="PROSITE" id="PS50109"/>
    </source>
</evidence>
<organism evidence="10 11">
    <name type="scientific">Candidatus Allofournierella merdipullorum</name>
    <dbReference type="NCBI Taxonomy" id="2838595"/>
    <lineage>
        <taxon>Bacteria</taxon>
        <taxon>Bacillati</taxon>
        <taxon>Bacillota</taxon>
        <taxon>Clostridia</taxon>
        <taxon>Eubacteriales</taxon>
        <taxon>Oscillospiraceae</taxon>
        <taxon>Allofournierella</taxon>
    </lineage>
</organism>
<keyword evidence="3" id="KW-0808">Transferase</keyword>
<dbReference type="Proteomes" id="UP000824035">
    <property type="component" value="Unassembled WGS sequence"/>
</dbReference>
<dbReference type="GO" id="GO:0005524">
    <property type="term" value="F:ATP binding"/>
    <property type="evidence" value="ECO:0007669"/>
    <property type="project" value="UniProtKB-KW"/>
</dbReference>
<keyword evidence="7" id="KW-0902">Two-component regulatory system</keyword>
<evidence type="ECO:0000256" key="7">
    <source>
        <dbReference type="ARBA" id="ARBA00023012"/>
    </source>
</evidence>
<proteinExistence type="predicted"/>
<dbReference type="PANTHER" id="PTHR44936">
    <property type="entry name" value="SENSOR PROTEIN CREC"/>
    <property type="match status" value="1"/>
</dbReference>
<reference evidence="10" key="2">
    <citation type="submission" date="2021-04" db="EMBL/GenBank/DDBJ databases">
        <authorList>
            <person name="Gilroy R."/>
        </authorList>
    </citation>
    <scope>NUCLEOTIDE SEQUENCE</scope>
    <source>
        <strain evidence="10">ChiGjej4B4-18154</strain>
    </source>
</reference>
<dbReference type="EMBL" id="DXBV01000097">
    <property type="protein sequence ID" value="HIZ31436.1"/>
    <property type="molecule type" value="Genomic_DNA"/>
</dbReference>
<dbReference type="InterPro" id="IPR003594">
    <property type="entry name" value="HATPase_dom"/>
</dbReference>
<dbReference type="PRINTS" id="PR00344">
    <property type="entry name" value="BCTRLSENSOR"/>
</dbReference>
<dbReference type="GO" id="GO:0000160">
    <property type="term" value="P:phosphorelay signal transduction system"/>
    <property type="evidence" value="ECO:0007669"/>
    <property type="project" value="UniProtKB-KW"/>
</dbReference>
<feature type="transmembrane region" description="Helical" evidence="8">
    <location>
        <begin position="12"/>
        <end position="32"/>
    </location>
</feature>
<keyword evidence="8" id="KW-1133">Transmembrane helix</keyword>
<dbReference type="InterPro" id="IPR004358">
    <property type="entry name" value="Sig_transdc_His_kin-like_C"/>
</dbReference>
<dbReference type="InterPro" id="IPR036890">
    <property type="entry name" value="HATPase_C_sf"/>
</dbReference>
<dbReference type="InterPro" id="IPR050980">
    <property type="entry name" value="2C_sensor_his_kinase"/>
</dbReference>
<feature type="transmembrane region" description="Helical" evidence="8">
    <location>
        <begin position="82"/>
        <end position="100"/>
    </location>
</feature>
<dbReference type="AlphaFoldDB" id="A0A9D2E635"/>
<evidence type="ECO:0000256" key="1">
    <source>
        <dbReference type="ARBA" id="ARBA00000085"/>
    </source>
</evidence>
<dbReference type="GO" id="GO:0004673">
    <property type="term" value="F:protein histidine kinase activity"/>
    <property type="evidence" value="ECO:0007669"/>
    <property type="project" value="UniProtKB-EC"/>
</dbReference>
<comment type="catalytic activity">
    <reaction evidence="1">
        <text>ATP + protein L-histidine = ADP + protein N-phospho-L-histidine.</text>
        <dbReference type="EC" id="2.7.13.3"/>
    </reaction>
</comment>
<evidence type="ECO:0000256" key="4">
    <source>
        <dbReference type="ARBA" id="ARBA00022741"/>
    </source>
</evidence>
<evidence type="ECO:0000256" key="6">
    <source>
        <dbReference type="ARBA" id="ARBA00022840"/>
    </source>
</evidence>
<reference evidence="10" key="1">
    <citation type="journal article" date="2021" name="PeerJ">
        <title>Extensive microbial diversity within the chicken gut microbiome revealed by metagenomics and culture.</title>
        <authorList>
            <person name="Gilroy R."/>
            <person name="Ravi A."/>
            <person name="Getino M."/>
            <person name="Pursley I."/>
            <person name="Horton D.L."/>
            <person name="Alikhan N.F."/>
            <person name="Baker D."/>
            <person name="Gharbi K."/>
            <person name="Hall N."/>
            <person name="Watson M."/>
            <person name="Adriaenssens E.M."/>
            <person name="Foster-Nyarko E."/>
            <person name="Jarju S."/>
            <person name="Secka A."/>
            <person name="Antonio M."/>
            <person name="Oren A."/>
            <person name="Chaudhuri R.R."/>
            <person name="La Ragione R."/>
            <person name="Hildebrand F."/>
            <person name="Pallen M.J."/>
        </authorList>
    </citation>
    <scope>NUCLEOTIDE SEQUENCE</scope>
    <source>
        <strain evidence="10">ChiGjej4B4-18154</strain>
    </source>
</reference>
<evidence type="ECO:0000313" key="10">
    <source>
        <dbReference type="EMBL" id="HIZ31436.1"/>
    </source>
</evidence>
<keyword evidence="8" id="KW-0812">Transmembrane</keyword>
<dbReference type="InterPro" id="IPR005467">
    <property type="entry name" value="His_kinase_dom"/>
</dbReference>
<evidence type="ECO:0000256" key="3">
    <source>
        <dbReference type="ARBA" id="ARBA00022679"/>
    </source>
</evidence>
<evidence type="ECO:0000256" key="8">
    <source>
        <dbReference type="SAM" id="Phobius"/>
    </source>
</evidence>